<evidence type="ECO:0000313" key="3">
    <source>
        <dbReference type="EMBL" id="OXA46914.1"/>
    </source>
</evidence>
<organism evidence="3 4">
    <name type="scientific">Folsomia candida</name>
    <name type="common">Springtail</name>
    <dbReference type="NCBI Taxonomy" id="158441"/>
    <lineage>
        <taxon>Eukaryota</taxon>
        <taxon>Metazoa</taxon>
        <taxon>Ecdysozoa</taxon>
        <taxon>Arthropoda</taxon>
        <taxon>Hexapoda</taxon>
        <taxon>Collembola</taxon>
        <taxon>Entomobryomorpha</taxon>
        <taxon>Isotomoidea</taxon>
        <taxon>Isotomidae</taxon>
        <taxon>Proisotominae</taxon>
        <taxon>Folsomia</taxon>
    </lineage>
</organism>
<feature type="region of interest" description="Disordered" evidence="1">
    <location>
        <begin position="462"/>
        <end position="619"/>
    </location>
</feature>
<gene>
    <name evidence="3" type="ORF">Fcan01_18254</name>
</gene>
<feature type="compositionally biased region" description="Acidic residues" evidence="1">
    <location>
        <begin position="542"/>
        <end position="565"/>
    </location>
</feature>
<feature type="signal peptide" evidence="2">
    <location>
        <begin position="1"/>
        <end position="22"/>
    </location>
</feature>
<dbReference type="OrthoDB" id="10670192at2759"/>
<comment type="caution">
    <text evidence="3">The sequence shown here is derived from an EMBL/GenBank/DDBJ whole genome shotgun (WGS) entry which is preliminary data.</text>
</comment>
<feature type="compositionally biased region" description="Acidic residues" evidence="1">
    <location>
        <begin position="483"/>
        <end position="499"/>
    </location>
</feature>
<sequence length="619" mass="69059">MFYELKILICGVLFVIPHSAQARYFYHDVDNSYYPIFRGGNRGGNPYGGGGGDGDDAFECARIHDQPNYQGRSSDFKDGDKLHNFGWYNNIKPQSVRVKSSCALTVYDYFWNRRTFKDDSHWIWGVMKKVAGQIQKGDAEHWNYPVTAACCECGGCEGPSAHKDLQCARLYEHERCNGCDGYRLDLKSGDKVRNFGHLDNRMSSIVVRPGCYVISYYDANYQGYRVNFTNSINLFGDNWNKHVSSVECHCPHQDPYPTAAPTWPTYPTAAPTQPHWTYPTAIPLPTWPTYPTAAPTWPTYPTAAPTWDPYPTWPTYYPDHTVTIEPWLTDPPVATIEPWLTDPPVATIEPWLTDPPVATIEPWLTDPPVATIEPWLTNPPATIEPWLTDPPATIEPWLTNPPATIEPWLTDPPATIEPWLTNPPATIEPWLTDPPEITVTLPVVTKPAVTVTMPVITEAPVTAPTTSDWGDYPDPIATNPPSSEEDQDPFLSSEEEDENGNGRDKEEETGNGHDKEEETDPFPETGGGGSDDKTEDNKPDDKGDEDDSDDDDDGWGDDDSDEEETTTMKAMTTTTTKMTTTTTTTTTPAPTTKKITTTTTTEAPDDDEDKGDDWGADDW</sequence>
<keyword evidence="4" id="KW-1185">Reference proteome</keyword>
<dbReference type="EMBL" id="LNIX01000014">
    <property type="protein sequence ID" value="OXA46914.1"/>
    <property type="molecule type" value="Genomic_DNA"/>
</dbReference>
<feature type="compositionally biased region" description="Basic and acidic residues" evidence="1">
    <location>
        <begin position="530"/>
        <end position="541"/>
    </location>
</feature>
<feature type="compositionally biased region" description="Low complexity" evidence="1">
    <location>
        <begin position="567"/>
        <end position="602"/>
    </location>
</feature>
<evidence type="ECO:0000313" key="4">
    <source>
        <dbReference type="Proteomes" id="UP000198287"/>
    </source>
</evidence>
<accession>A0A226DPY9</accession>
<keyword evidence="2" id="KW-0732">Signal</keyword>
<dbReference type="AlphaFoldDB" id="A0A226DPY9"/>
<feature type="chain" id="PRO_5012330238" evidence="2">
    <location>
        <begin position="23"/>
        <end position="619"/>
    </location>
</feature>
<proteinExistence type="predicted"/>
<dbReference type="OMA" id="PWLTDPP"/>
<dbReference type="Gene3D" id="2.60.20.10">
    <property type="entry name" value="Crystallins"/>
    <property type="match status" value="1"/>
</dbReference>
<protein>
    <submittedName>
        <fullName evidence="3">Protein SON</fullName>
    </submittedName>
</protein>
<reference evidence="3 4" key="1">
    <citation type="submission" date="2015-12" db="EMBL/GenBank/DDBJ databases">
        <title>The genome of Folsomia candida.</title>
        <authorList>
            <person name="Faddeeva A."/>
            <person name="Derks M.F."/>
            <person name="Anvar Y."/>
            <person name="Smit S."/>
            <person name="Van Straalen N."/>
            <person name="Roelofs D."/>
        </authorList>
    </citation>
    <scope>NUCLEOTIDE SEQUENCE [LARGE SCALE GENOMIC DNA]</scope>
    <source>
        <strain evidence="3 4">VU population</strain>
        <tissue evidence="3">Whole body</tissue>
    </source>
</reference>
<name>A0A226DPY9_FOLCA</name>
<evidence type="ECO:0000256" key="1">
    <source>
        <dbReference type="SAM" id="MobiDB-lite"/>
    </source>
</evidence>
<feature type="compositionally biased region" description="Acidic residues" evidence="1">
    <location>
        <begin position="603"/>
        <end position="619"/>
    </location>
</feature>
<evidence type="ECO:0000256" key="2">
    <source>
        <dbReference type="SAM" id="SignalP"/>
    </source>
</evidence>
<feature type="compositionally biased region" description="Basic and acidic residues" evidence="1">
    <location>
        <begin position="500"/>
        <end position="516"/>
    </location>
</feature>
<dbReference type="Proteomes" id="UP000198287">
    <property type="component" value="Unassembled WGS sequence"/>
</dbReference>